<keyword evidence="2" id="KW-1003">Cell membrane</keyword>
<evidence type="ECO:0000256" key="2">
    <source>
        <dbReference type="ARBA" id="ARBA00022475"/>
    </source>
</evidence>
<dbReference type="PANTHER" id="PTHR35007:SF3">
    <property type="entry name" value="POSSIBLE CONSERVED ALANINE RICH MEMBRANE PROTEIN"/>
    <property type="match status" value="1"/>
</dbReference>
<keyword evidence="4 6" id="KW-1133">Transmembrane helix</keyword>
<evidence type="ECO:0000256" key="5">
    <source>
        <dbReference type="ARBA" id="ARBA00023136"/>
    </source>
</evidence>
<evidence type="ECO:0000256" key="3">
    <source>
        <dbReference type="ARBA" id="ARBA00022692"/>
    </source>
</evidence>
<dbReference type="EMBL" id="SHKL01000001">
    <property type="protein sequence ID" value="RZT83603.1"/>
    <property type="molecule type" value="Genomic_DNA"/>
</dbReference>
<gene>
    <name evidence="8" type="ORF">EV383_0413</name>
</gene>
<evidence type="ECO:0000256" key="1">
    <source>
        <dbReference type="ARBA" id="ARBA00004651"/>
    </source>
</evidence>
<protein>
    <submittedName>
        <fullName evidence="8">Type II secretion system (T2SS) protein F</fullName>
    </submittedName>
</protein>
<evidence type="ECO:0000313" key="9">
    <source>
        <dbReference type="Proteomes" id="UP000291591"/>
    </source>
</evidence>
<keyword evidence="3 6" id="KW-0812">Transmembrane</keyword>
<evidence type="ECO:0000313" key="8">
    <source>
        <dbReference type="EMBL" id="RZT83603.1"/>
    </source>
</evidence>
<accession>A0A4Q7UUA5</accession>
<sequence>MSALVPLLLAAALLLAGARTGRSRLAHLSGDGGETEPADGTVRTRWVVVGALAAAAAVWAVVGGTGGLVTGLGIGTAVVVAARRLAGASLRGSTDTGDLAAAWDLLAVCLRVGLAVPVAVEAAAHRLPGPAGSALRRTSGLLALGAGAEQAWAATAPLPELAPFGRAASRSAATGAALGRTAEAEAARLRAELADLAEAKAQRAAVRITAPLGLCFLPAFLVLGIVPIVIGLAGEAFARW</sequence>
<feature type="domain" description="Type II secretion system protein GspF" evidence="7">
    <location>
        <begin position="104"/>
        <end position="223"/>
    </location>
</feature>
<evidence type="ECO:0000259" key="7">
    <source>
        <dbReference type="Pfam" id="PF00482"/>
    </source>
</evidence>
<reference evidence="8 9" key="1">
    <citation type="submission" date="2019-02" db="EMBL/GenBank/DDBJ databases">
        <title>Sequencing the genomes of 1000 actinobacteria strains.</title>
        <authorList>
            <person name="Klenk H.-P."/>
        </authorList>
    </citation>
    <scope>NUCLEOTIDE SEQUENCE [LARGE SCALE GENOMIC DNA]</scope>
    <source>
        <strain evidence="8 9">DSM 45779</strain>
    </source>
</reference>
<feature type="transmembrane region" description="Helical" evidence="6">
    <location>
        <begin position="47"/>
        <end position="80"/>
    </location>
</feature>
<dbReference type="GO" id="GO:0005886">
    <property type="term" value="C:plasma membrane"/>
    <property type="evidence" value="ECO:0007669"/>
    <property type="project" value="UniProtKB-SubCell"/>
</dbReference>
<organism evidence="8 9">
    <name type="scientific">Pseudonocardia sediminis</name>
    <dbReference type="NCBI Taxonomy" id="1397368"/>
    <lineage>
        <taxon>Bacteria</taxon>
        <taxon>Bacillati</taxon>
        <taxon>Actinomycetota</taxon>
        <taxon>Actinomycetes</taxon>
        <taxon>Pseudonocardiales</taxon>
        <taxon>Pseudonocardiaceae</taxon>
        <taxon>Pseudonocardia</taxon>
    </lineage>
</organism>
<keyword evidence="5 6" id="KW-0472">Membrane</keyword>
<keyword evidence="9" id="KW-1185">Reference proteome</keyword>
<dbReference type="RefSeq" id="WP_207223407.1">
    <property type="nucleotide sequence ID" value="NZ_SHKL01000001.1"/>
</dbReference>
<dbReference type="PANTHER" id="PTHR35007">
    <property type="entry name" value="INTEGRAL MEMBRANE PROTEIN-RELATED"/>
    <property type="match status" value="1"/>
</dbReference>
<proteinExistence type="predicted"/>
<feature type="transmembrane region" description="Helical" evidence="6">
    <location>
        <begin position="212"/>
        <end position="234"/>
    </location>
</feature>
<dbReference type="InterPro" id="IPR018076">
    <property type="entry name" value="T2SS_GspF_dom"/>
</dbReference>
<dbReference type="Proteomes" id="UP000291591">
    <property type="component" value="Unassembled WGS sequence"/>
</dbReference>
<evidence type="ECO:0000256" key="4">
    <source>
        <dbReference type="ARBA" id="ARBA00022989"/>
    </source>
</evidence>
<name>A0A4Q7UUA5_PSEST</name>
<dbReference type="AlphaFoldDB" id="A0A4Q7UUA5"/>
<evidence type="ECO:0000256" key="6">
    <source>
        <dbReference type="SAM" id="Phobius"/>
    </source>
</evidence>
<comment type="subcellular location">
    <subcellularLocation>
        <location evidence="1">Cell membrane</location>
        <topology evidence="1">Multi-pass membrane protein</topology>
    </subcellularLocation>
</comment>
<comment type="caution">
    <text evidence="8">The sequence shown here is derived from an EMBL/GenBank/DDBJ whole genome shotgun (WGS) entry which is preliminary data.</text>
</comment>
<dbReference type="Pfam" id="PF00482">
    <property type="entry name" value="T2SSF"/>
    <property type="match status" value="1"/>
</dbReference>